<dbReference type="PATRIC" id="fig|1796491.3.peg.3139"/>
<evidence type="ECO:0000256" key="1">
    <source>
        <dbReference type="SAM" id="Phobius"/>
    </source>
</evidence>
<keyword evidence="1" id="KW-1133">Transmembrane helix</keyword>
<dbReference type="NCBIfam" id="TIGR02523">
    <property type="entry name" value="type_IV_pilV"/>
    <property type="match status" value="1"/>
</dbReference>
<dbReference type="NCBIfam" id="TIGR02532">
    <property type="entry name" value="IV_pilin_GFxxxE"/>
    <property type="match status" value="1"/>
</dbReference>
<dbReference type="Pfam" id="PF07963">
    <property type="entry name" value="N_methyl"/>
    <property type="match status" value="1"/>
</dbReference>
<organism evidence="3 4">
    <name type="scientific">Candidatus Gallionella acididurans</name>
    <dbReference type="NCBI Taxonomy" id="1796491"/>
    <lineage>
        <taxon>Bacteria</taxon>
        <taxon>Pseudomonadati</taxon>
        <taxon>Pseudomonadota</taxon>
        <taxon>Betaproteobacteria</taxon>
        <taxon>Nitrosomonadales</taxon>
        <taxon>Gallionellaceae</taxon>
        <taxon>Gallionella</taxon>
    </lineage>
</organism>
<protein>
    <submittedName>
        <fullName evidence="3">Pilus assembly protein</fullName>
    </submittedName>
</protein>
<reference evidence="3 4" key="1">
    <citation type="submission" date="2016-02" db="EMBL/GenBank/DDBJ databases">
        <authorList>
            <person name="Wen L."/>
            <person name="He K."/>
            <person name="Yang H."/>
        </authorList>
    </citation>
    <scope>NUCLEOTIDE SEQUENCE [LARGE SCALE GENOMIC DNA]</scope>
    <source>
        <strain evidence="3">ShG14-8</strain>
    </source>
</reference>
<evidence type="ECO:0000313" key="3">
    <source>
        <dbReference type="EMBL" id="KXS31010.1"/>
    </source>
</evidence>
<sequence length="193" mass="19975">MAKFTGNAGFSLIEVLVTIVILLIGLLGLAGLQGRALTAQMESYQRAQALVLLQDMADRIATNRKNAASYITTAPLGTGGTCPTGTTLADIDLCAWNAALQGAAETQSGVGDVGAMIGARGCVYQDAVPVSGVATTYSVVVAWQGMDNTAAPDIKYPYSAGQCGYNQYTNQSGTPTETLHRAITLPIAVADLQ</sequence>
<feature type="transmembrane region" description="Helical" evidence="1">
    <location>
        <begin position="12"/>
        <end position="32"/>
    </location>
</feature>
<proteinExistence type="predicted"/>
<comment type="caution">
    <text evidence="3">The sequence shown here is derived from an EMBL/GenBank/DDBJ whole genome shotgun (WGS) entry which is preliminary data.</text>
</comment>
<keyword evidence="1" id="KW-0472">Membrane</keyword>
<keyword evidence="1" id="KW-0812">Transmembrane</keyword>
<accession>A0A139BPV3</accession>
<dbReference type="EMBL" id="LSLI01000108">
    <property type="protein sequence ID" value="KXS31010.1"/>
    <property type="molecule type" value="Genomic_DNA"/>
</dbReference>
<reference evidence="3 4" key="2">
    <citation type="submission" date="2016-03" db="EMBL/GenBank/DDBJ databases">
        <title>New uncultured bacterium of the family Gallionellaceae from acid mine drainage: description and reconstruction of genome based on metagenomic analysis of microbial community.</title>
        <authorList>
            <person name="Kadnikov V."/>
            <person name="Ivasenko D."/>
            <person name="Beletsky A."/>
            <person name="Mardanov A."/>
            <person name="Danilova E."/>
            <person name="Pimenov N."/>
            <person name="Karnachuk O."/>
            <person name="Ravin N."/>
        </authorList>
    </citation>
    <scope>NUCLEOTIDE SEQUENCE [LARGE SCALE GENOMIC DNA]</scope>
    <source>
        <strain evidence="3">ShG14-8</strain>
    </source>
</reference>
<dbReference type="InterPro" id="IPR012902">
    <property type="entry name" value="N_methyl_site"/>
</dbReference>
<dbReference type="Pfam" id="PF22150">
    <property type="entry name" value="Tt1218-like"/>
    <property type="match status" value="1"/>
</dbReference>
<name>A0A139BPV3_9PROT</name>
<dbReference type="InterPro" id="IPR045584">
    <property type="entry name" value="Pilin-like"/>
</dbReference>
<dbReference type="SUPFAM" id="SSF54523">
    <property type="entry name" value="Pili subunits"/>
    <property type="match status" value="1"/>
</dbReference>
<dbReference type="InterPro" id="IPR013362">
    <property type="entry name" value="Pilus_4_PilV"/>
</dbReference>
<feature type="domain" description="Type IV pilin Tt1218-like" evidence="2">
    <location>
        <begin position="32"/>
        <end position="73"/>
    </location>
</feature>
<dbReference type="AlphaFoldDB" id="A0A139BPV3"/>
<evidence type="ECO:0000259" key="2">
    <source>
        <dbReference type="Pfam" id="PF22150"/>
    </source>
</evidence>
<dbReference type="Proteomes" id="UP000070578">
    <property type="component" value="Unassembled WGS sequence"/>
</dbReference>
<evidence type="ECO:0000313" key="4">
    <source>
        <dbReference type="Proteomes" id="UP000070578"/>
    </source>
</evidence>
<dbReference type="InterPro" id="IPR054402">
    <property type="entry name" value="Tt1218-like_dom"/>
</dbReference>
<gene>
    <name evidence="3" type="ORF">AWT59_2867</name>
</gene>